<dbReference type="Pfam" id="PF10566">
    <property type="entry name" value="Glyco_hydro_97"/>
    <property type="match status" value="1"/>
</dbReference>
<name>A0A401U4X7_9BACT</name>
<dbReference type="PANTHER" id="PTHR35803">
    <property type="entry name" value="GLUCAN 1,4-ALPHA-GLUCOSIDASE SUSB-RELATED"/>
    <property type="match status" value="1"/>
</dbReference>
<sequence>MSFSLSTAGEPLYQLSYKTKTIIKPGKLGLLLNDADPLNANFTISKIDSSKHDSTWEPVWGEVKSIRNNYNELTVTLYQKSTNRSILIRFRLFNDGLGFRYEFPKQANLQHMVVKEEVTEFALAGDHKTFWIPGDYETNEYVYSTSKLSEISPTIRSASADEISTRAVIPDGVQTPLMMKTADGLYINIHEAALVNYSAMHLVLNKQNLTLTSHLVPDARGNKAYLQTPFSTPWRTILVSDKAADILTSKTILNLNEPSKIETTDWIKPTKYVGIWWEMHVGTGSWNYSDESNLKLDGTDWSKLKPNGRHAANTTNTKRYIDFAAQHGFDGVLVEGWNVGWEDWFGQWKEEVFDFTTPYPDFDVKALHQYAASKNVKLIMHHETSGSVTNYERRMDAAFTFMKENGYDAVKTGYVGRIIPRGEFHDGQWMVNHFNRVAARTAQYKIMLDAHEPVRPTGLHRTYPNWLASEAARGNEFNAWSVGNPPEHETILPFTRLMGGPMDYTPGIFEIKMDYYVAQRPFNNQSPNGNQVHTTLAKQLALYVTMYSPLQMAADLPEAYEKRMDAFQFIKDVAVDWDDTQILEAEPGDYITIARKAKNKNEWFIGSISDENKRTSSASLNFLDSKKKYVATLYMDAPTAHWKDNPMAYEIKSFIVDSTSTLKLPIAPGGGAAISLKEANAADLKKFKRYK</sequence>
<dbReference type="InterPro" id="IPR017853">
    <property type="entry name" value="GH"/>
</dbReference>
<evidence type="ECO:0000259" key="5">
    <source>
        <dbReference type="Pfam" id="PF14508"/>
    </source>
</evidence>
<feature type="domain" description="Glycosyl-hydrolase 97 catalytic" evidence="4">
    <location>
        <begin position="276"/>
        <end position="472"/>
    </location>
</feature>
<comment type="cofactor">
    <cofactor evidence="1">
        <name>Ca(2+)</name>
        <dbReference type="ChEBI" id="CHEBI:29108"/>
    </cofactor>
</comment>
<dbReference type="SUPFAM" id="SSF51445">
    <property type="entry name" value="(Trans)glycosidases"/>
    <property type="match status" value="1"/>
</dbReference>
<dbReference type="Proteomes" id="UP000288227">
    <property type="component" value="Unassembled WGS sequence"/>
</dbReference>
<dbReference type="PANTHER" id="PTHR35803:SF1">
    <property type="entry name" value="GLUCAN 1,4-ALPHA-GLUCOSIDASE SUSB"/>
    <property type="match status" value="1"/>
</dbReference>
<dbReference type="GO" id="GO:0030246">
    <property type="term" value="F:carbohydrate binding"/>
    <property type="evidence" value="ECO:0007669"/>
    <property type="project" value="InterPro"/>
</dbReference>
<dbReference type="Pfam" id="PF14509">
    <property type="entry name" value="GH97_C"/>
    <property type="match status" value="1"/>
</dbReference>
<evidence type="ECO:0000313" key="8">
    <source>
        <dbReference type="Proteomes" id="UP000288227"/>
    </source>
</evidence>
<dbReference type="InterPro" id="IPR014718">
    <property type="entry name" value="GH-type_carb-bd"/>
</dbReference>
<keyword evidence="3" id="KW-0106">Calcium</keyword>
<dbReference type="InterPro" id="IPR019563">
    <property type="entry name" value="GH97_catalytic"/>
</dbReference>
<dbReference type="InterPro" id="IPR029486">
    <property type="entry name" value="GH97_N"/>
</dbReference>
<dbReference type="AlphaFoldDB" id="A0A401U4X7"/>
<evidence type="ECO:0000313" key="7">
    <source>
        <dbReference type="EMBL" id="GCC50024.1"/>
    </source>
</evidence>
<dbReference type="InterPro" id="IPR013785">
    <property type="entry name" value="Aldolase_TIM"/>
</dbReference>
<evidence type="ECO:0000256" key="2">
    <source>
        <dbReference type="ARBA" id="ARBA00011245"/>
    </source>
</evidence>
<evidence type="ECO:0000256" key="1">
    <source>
        <dbReference type="ARBA" id="ARBA00001913"/>
    </source>
</evidence>
<dbReference type="EMBL" id="BHXQ01000001">
    <property type="protein sequence ID" value="GCC50024.1"/>
    <property type="molecule type" value="Genomic_DNA"/>
</dbReference>
<comment type="caution">
    <text evidence="7">The sequence shown here is derived from an EMBL/GenBank/DDBJ whole genome shotgun (WGS) entry which is preliminary data.</text>
</comment>
<keyword evidence="8" id="KW-1185">Reference proteome</keyword>
<dbReference type="InterPro" id="IPR052720">
    <property type="entry name" value="Glycosyl_hydrolase_97"/>
</dbReference>
<dbReference type="Pfam" id="PF14508">
    <property type="entry name" value="GH97_N"/>
    <property type="match status" value="1"/>
</dbReference>
<gene>
    <name evidence="7" type="ORF">SanaruYs_02390</name>
</gene>
<evidence type="ECO:0000259" key="4">
    <source>
        <dbReference type="Pfam" id="PF10566"/>
    </source>
</evidence>
<comment type="subunit">
    <text evidence="2">Monomer.</text>
</comment>
<dbReference type="Gene3D" id="2.70.98.10">
    <property type="match status" value="1"/>
</dbReference>
<proteinExistence type="predicted"/>
<reference evidence="7 8" key="1">
    <citation type="submission" date="2018-11" db="EMBL/GenBank/DDBJ databases">
        <title>Chryseotalea sanarue gen. nov., sp., nov., a member of the family Cytophagaceae, isolated from a brackish lake in Hamamatsu Japan.</title>
        <authorList>
            <person name="Maejima Y."/>
            <person name="Iino T."/>
            <person name="Muraguchi Y."/>
            <person name="Fukuda K."/>
            <person name="Ohkuma M."/>
            <person name="Moriuchi R."/>
            <person name="Dohra H."/>
            <person name="Kimbara K."/>
            <person name="Shintani M."/>
        </authorList>
    </citation>
    <scope>NUCLEOTIDE SEQUENCE [LARGE SCALE GENOMIC DNA]</scope>
    <source>
        <strain evidence="7 8">Ys</strain>
    </source>
</reference>
<dbReference type="Gene3D" id="3.20.20.70">
    <property type="entry name" value="Aldolase class I"/>
    <property type="match status" value="1"/>
</dbReference>
<feature type="domain" description="Glycosyl-hydrolase 97 C-terminal oligomerisation" evidence="6">
    <location>
        <begin position="576"/>
        <end position="677"/>
    </location>
</feature>
<organism evidence="7 8">
    <name type="scientific">Chryseotalea sanaruensis</name>
    <dbReference type="NCBI Taxonomy" id="2482724"/>
    <lineage>
        <taxon>Bacteria</taxon>
        <taxon>Pseudomonadati</taxon>
        <taxon>Bacteroidota</taxon>
        <taxon>Cytophagia</taxon>
        <taxon>Cytophagales</taxon>
        <taxon>Chryseotaleaceae</taxon>
        <taxon>Chryseotalea</taxon>
    </lineage>
</organism>
<feature type="domain" description="Glycosyl-hydrolase 97 N-terminal" evidence="5">
    <location>
        <begin position="3"/>
        <end position="258"/>
    </location>
</feature>
<accession>A0A401U4X7</accession>
<evidence type="ECO:0000256" key="3">
    <source>
        <dbReference type="ARBA" id="ARBA00022837"/>
    </source>
</evidence>
<protein>
    <submittedName>
        <fullName evidence="7">Alpha-glucosidase</fullName>
    </submittedName>
</protein>
<dbReference type="InterPro" id="IPR029483">
    <property type="entry name" value="GH97_C"/>
</dbReference>
<evidence type="ECO:0000259" key="6">
    <source>
        <dbReference type="Pfam" id="PF14509"/>
    </source>
</evidence>